<keyword evidence="1" id="KW-0573">Peptidoglycan synthesis</keyword>
<dbReference type="PANTHER" id="PTHR38589">
    <property type="entry name" value="BLR0621 PROTEIN"/>
    <property type="match status" value="1"/>
</dbReference>
<feature type="signal peptide" evidence="3">
    <location>
        <begin position="1"/>
        <end position="33"/>
    </location>
</feature>
<dbReference type="PROSITE" id="PS52029">
    <property type="entry name" value="LD_TPASE"/>
    <property type="match status" value="1"/>
</dbReference>
<reference evidence="5 6" key="1">
    <citation type="submission" date="2015-06" db="EMBL/GenBank/DDBJ databases">
        <title>Cloning and characterization of the uncialamcin biosynthetic gene cluster.</title>
        <authorList>
            <person name="Yan X."/>
            <person name="Huang T."/>
            <person name="Ge H."/>
            <person name="Shen B."/>
        </authorList>
    </citation>
    <scope>NUCLEOTIDE SEQUENCE [LARGE SCALE GENOMIC DNA]</scope>
    <source>
        <strain evidence="5 6">DCA2648</strain>
    </source>
</reference>
<organism evidence="5 6">
    <name type="scientific">Streptomyces uncialis</name>
    <dbReference type="NCBI Taxonomy" id="1048205"/>
    <lineage>
        <taxon>Bacteria</taxon>
        <taxon>Bacillati</taxon>
        <taxon>Actinomycetota</taxon>
        <taxon>Actinomycetes</taxon>
        <taxon>Kitasatosporales</taxon>
        <taxon>Streptomycetaceae</taxon>
        <taxon>Streptomyces</taxon>
    </lineage>
</organism>
<sequence length="252" mass="27032">MPVAALTRAAVAAATCAALLVPLAACGSTGVEARPDGRRTVTDGATSSPSARPGARPSRFDRVPGVGDRTHRRIPSAARQVVAVYGDHADSADATVVLYTKDGTGWRKARSWPAHNGRKGWTPDHREDDKRSPVGVFSLSDAGGVLPDPGAKLPYTRSAAFQAPRHWAERYWNDFDYVIAIDYNRVRGVPPNDPVRPQGGSKGGSIWFHLDHGGGTSGCVSLSRSGMEYLLRTLDPELRPVVVMGDKARLRT</sequence>
<keyword evidence="5" id="KW-0449">Lipoprotein</keyword>
<dbReference type="GO" id="GO:0071555">
    <property type="term" value="P:cell wall organization"/>
    <property type="evidence" value="ECO:0007669"/>
    <property type="project" value="UniProtKB-UniRule"/>
</dbReference>
<evidence type="ECO:0000259" key="4">
    <source>
        <dbReference type="PROSITE" id="PS52029"/>
    </source>
</evidence>
<evidence type="ECO:0000256" key="2">
    <source>
        <dbReference type="SAM" id="MobiDB-lite"/>
    </source>
</evidence>
<accession>A0A1Q4V2Q7</accession>
<dbReference type="Pfam" id="PF03734">
    <property type="entry name" value="YkuD"/>
    <property type="match status" value="1"/>
</dbReference>
<evidence type="ECO:0000256" key="3">
    <source>
        <dbReference type="SAM" id="SignalP"/>
    </source>
</evidence>
<gene>
    <name evidence="5" type="ORF">AB852_24755</name>
</gene>
<evidence type="ECO:0000313" key="5">
    <source>
        <dbReference type="EMBL" id="OKH92162.1"/>
    </source>
</evidence>
<evidence type="ECO:0000313" key="6">
    <source>
        <dbReference type="Proteomes" id="UP000186455"/>
    </source>
</evidence>
<dbReference type="GO" id="GO:0016740">
    <property type="term" value="F:transferase activity"/>
    <property type="evidence" value="ECO:0007669"/>
    <property type="project" value="InterPro"/>
</dbReference>
<feature type="domain" description="L,D-TPase catalytic" evidence="4">
    <location>
        <begin position="85"/>
        <end position="244"/>
    </location>
</feature>
<feature type="active site" description="Nucleophile" evidence="1">
    <location>
        <position position="219"/>
    </location>
</feature>
<proteinExistence type="predicted"/>
<dbReference type="Proteomes" id="UP000186455">
    <property type="component" value="Unassembled WGS sequence"/>
</dbReference>
<dbReference type="EMBL" id="LFBV01000007">
    <property type="protein sequence ID" value="OKH92162.1"/>
    <property type="molecule type" value="Genomic_DNA"/>
</dbReference>
<feature type="region of interest" description="Disordered" evidence="2">
    <location>
        <begin position="30"/>
        <end position="74"/>
    </location>
</feature>
<comment type="pathway">
    <text evidence="1">Cell wall biogenesis; peptidoglycan biosynthesis.</text>
</comment>
<protein>
    <submittedName>
        <fullName evidence="5">Lipoprotein</fullName>
    </submittedName>
</protein>
<keyword evidence="1" id="KW-0133">Cell shape</keyword>
<name>A0A1Q4V2Q7_9ACTN</name>
<dbReference type="AlphaFoldDB" id="A0A1Q4V2Q7"/>
<keyword evidence="3" id="KW-0732">Signal</keyword>
<evidence type="ECO:0000256" key="1">
    <source>
        <dbReference type="PROSITE-ProRule" id="PRU01373"/>
    </source>
</evidence>
<dbReference type="RefSeq" id="WP_073792479.1">
    <property type="nucleotide sequence ID" value="NZ_LFBV01000007.1"/>
</dbReference>
<dbReference type="PANTHER" id="PTHR38589:SF1">
    <property type="entry name" value="BLR0621 PROTEIN"/>
    <property type="match status" value="1"/>
</dbReference>
<feature type="active site" description="Proton donor/acceptor" evidence="1">
    <location>
        <position position="209"/>
    </location>
</feature>
<dbReference type="InterPro" id="IPR005490">
    <property type="entry name" value="LD_TPept_cat_dom"/>
</dbReference>
<dbReference type="STRING" id="1048205.AB852_24755"/>
<feature type="chain" id="PRO_5039342852" evidence="3">
    <location>
        <begin position="34"/>
        <end position="252"/>
    </location>
</feature>
<comment type="caution">
    <text evidence="5">The sequence shown here is derived from an EMBL/GenBank/DDBJ whole genome shotgun (WGS) entry which is preliminary data.</text>
</comment>
<keyword evidence="6" id="KW-1185">Reference proteome</keyword>
<dbReference type="GO" id="GO:0009252">
    <property type="term" value="P:peptidoglycan biosynthetic process"/>
    <property type="evidence" value="ECO:0007669"/>
    <property type="project" value="UniProtKB-KW"/>
</dbReference>
<keyword evidence="1" id="KW-0961">Cell wall biogenesis/degradation</keyword>
<feature type="compositionally biased region" description="Low complexity" evidence="2">
    <location>
        <begin position="44"/>
        <end position="57"/>
    </location>
</feature>
<dbReference type="GO" id="GO:0008360">
    <property type="term" value="P:regulation of cell shape"/>
    <property type="evidence" value="ECO:0007669"/>
    <property type="project" value="UniProtKB-UniRule"/>
</dbReference>